<dbReference type="GO" id="GO:0004309">
    <property type="term" value="F:exopolyphosphatase activity"/>
    <property type="evidence" value="ECO:0007669"/>
    <property type="project" value="UniProtKB-EC"/>
</dbReference>
<dbReference type="PANTHER" id="PTHR30005:SF0">
    <property type="entry name" value="RETROGRADE REGULATION PROTEIN 2"/>
    <property type="match status" value="1"/>
</dbReference>
<dbReference type="EMBL" id="CP036259">
    <property type="protein sequence ID" value="QDR83002.1"/>
    <property type="molecule type" value="Genomic_DNA"/>
</dbReference>
<evidence type="ECO:0000259" key="2">
    <source>
        <dbReference type="SMART" id="SM00471"/>
    </source>
</evidence>
<dbReference type="Gene3D" id="3.30.420.40">
    <property type="match status" value="1"/>
</dbReference>
<dbReference type="Proteomes" id="UP000320776">
    <property type="component" value="Chromosome"/>
</dbReference>
<dbReference type="SMART" id="SM00471">
    <property type="entry name" value="HDc"/>
    <property type="match status" value="1"/>
</dbReference>
<organism evidence="3 4">
    <name type="scientific">Sporomusa termitida</name>
    <dbReference type="NCBI Taxonomy" id="2377"/>
    <lineage>
        <taxon>Bacteria</taxon>
        <taxon>Bacillati</taxon>
        <taxon>Bacillota</taxon>
        <taxon>Negativicutes</taxon>
        <taxon>Selenomonadales</taxon>
        <taxon>Sporomusaceae</taxon>
        <taxon>Sporomusa</taxon>
    </lineage>
</organism>
<accession>A0A517E075</accession>
<evidence type="ECO:0000313" key="3">
    <source>
        <dbReference type="EMBL" id="QDR83002.1"/>
    </source>
</evidence>
<dbReference type="InterPro" id="IPR003607">
    <property type="entry name" value="HD/PDEase_dom"/>
</dbReference>
<dbReference type="KEGG" id="sted:SPTER_44560"/>
<dbReference type="InterPro" id="IPR048950">
    <property type="entry name" value="Ppx_GppA_C"/>
</dbReference>
<dbReference type="CDD" id="cd24006">
    <property type="entry name" value="ASKHA_NBD_PPX_GppA"/>
    <property type="match status" value="1"/>
</dbReference>
<keyword evidence="4" id="KW-1185">Reference proteome</keyword>
<dbReference type="CDD" id="cd00077">
    <property type="entry name" value="HDc"/>
    <property type="match status" value="1"/>
</dbReference>
<dbReference type="Pfam" id="PF02541">
    <property type="entry name" value="Ppx-GppA"/>
    <property type="match status" value="1"/>
</dbReference>
<proteinExistence type="inferred from homology"/>
<feature type="domain" description="HD/PDEase" evidence="2">
    <location>
        <begin position="335"/>
        <end position="468"/>
    </location>
</feature>
<dbReference type="Gene3D" id="3.30.420.150">
    <property type="entry name" value="Exopolyphosphatase. Domain 2"/>
    <property type="match status" value="1"/>
</dbReference>
<sequence length="515" mass="58692">MARHAPDRFAAIHVGSEQIGVQIVEYTTLDDVRIVEQSYRQVMLSEETFKTGRVSFGAVSEVCELLKGYRRLLTEYGVRDYRLVATTAIREAQNQPYIIDQIKVKSGFNVEVVDMPQEIFYKYVSLVKTVNERGLLNQKDGMLFVDISSGGLGFTLYKEGSLTYQQNIHIGALRIKESFDKSQRDSAHFHEALSQYISSTIEPVEKEMCQHNIKRLILSGPETKLLLKMLGKEQGRVTFVSLSEFNNLYKQVGSLNLPQIIKNFDLTENKAEIVLPTIVLYKKIISLTNPEEIAIPSDQFIDGVIIKHIAEKTGHEHKQLIEDQLISLCWEIGKKYYYDPNHAAAVEKWSLLLFDKLARVHGLGERHRRLLKVAAILHDIGKYVNLRRHYFYSYRLIISSDIMGFSEAERHIMANIAFYHSKGTPADTDTNWASLTPGQKVTVSKLSAIIRIADAIDRSHRQKVSQADVVLRGDEMIITVVSSEDMSLERWTFAEKADFFEDVFGIKAILIRRAG</sequence>
<comment type="similarity">
    <text evidence="1">Belongs to the GppA/Ppx family.</text>
</comment>
<evidence type="ECO:0000256" key="1">
    <source>
        <dbReference type="ARBA" id="ARBA00007125"/>
    </source>
</evidence>
<dbReference type="InterPro" id="IPR050273">
    <property type="entry name" value="GppA/Ppx_hydrolase"/>
</dbReference>
<keyword evidence="3" id="KW-0378">Hydrolase</keyword>
<dbReference type="Gene3D" id="1.10.3210.10">
    <property type="entry name" value="Hypothetical protein af1432"/>
    <property type="match status" value="1"/>
</dbReference>
<dbReference type="EC" id="3.6.1.11" evidence="3"/>
<evidence type="ECO:0000313" key="4">
    <source>
        <dbReference type="Proteomes" id="UP000320776"/>
    </source>
</evidence>
<dbReference type="Pfam" id="PF21447">
    <property type="entry name" value="Ppx-GppA_III"/>
    <property type="match status" value="1"/>
</dbReference>
<protein>
    <submittedName>
        <fullName evidence="3">Exopolyphosphatase</fullName>
        <ecNumber evidence="3">3.6.1.11</ecNumber>
    </submittedName>
</protein>
<dbReference type="OrthoDB" id="9814545at2"/>
<dbReference type="PANTHER" id="PTHR30005">
    <property type="entry name" value="EXOPOLYPHOSPHATASE"/>
    <property type="match status" value="1"/>
</dbReference>
<dbReference type="SUPFAM" id="SSF109604">
    <property type="entry name" value="HD-domain/PDEase-like"/>
    <property type="match status" value="1"/>
</dbReference>
<dbReference type="SUPFAM" id="SSF53067">
    <property type="entry name" value="Actin-like ATPase domain"/>
    <property type="match status" value="2"/>
</dbReference>
<name>A0A517E075_9FIRM</name>
<dbReference type="AlphaFoldDB" id="A0A517E075"/>
<gene>
    <name evidence="3" type="primary">ppx_1</name>
    <name evidence="3" type="ORF">SPTER_44560</name>
</gene>
<dbReference type="InterPro" id="IPR003695">
    <property type="entry name" value="Ppx_GppA_N"/>
</dbReference>
<reference evidence="3 4" key="1">
    <citation type="submission" date="2019-02" db="EMBL/GenBank/DDBJ databases">
        <title>Closed genome of Sporomusa termitida DSM 4440.</title>
        <authorList>
            <person name="Poehlein A."/>
            <person name="Daniel R."/>
        </authorList>
    </citation>
    <scope>NUCLEOTIDE SEQUENCE [LARGE SCALE GENOMIC DNA]</scope>
    <source>
        <strain evidence="3 4">DSM 4440</strain>
    </source>
</reference>
<dbReference type="InterPro" id="IPR043129">
    <property type="entry name" value="ATPase_NBD"/>
</dbReference>
<dbReference type="RefSeq" id="WP_144352326.1">
    <property type="nucleotide sequence ID" value="NZ_CP036259.1"/>
</dbReference>